<dbReference type="Proteomes" id="UP000233837">
    <property type="component" value="Unassembled WGS sequence"/>
</dbReference>
<protein>
    <submittedName>
        <fullName evidence="1">Uncharacterized protein</fullName>
    </submittedName>
</protein>
<evidence type="ECO:0000313" key="2">
    <source>
        <dbReference type="Proteomes" id="UP000233837"/>
    </source>
</evidence>
<gene>
    <name evidence="1" type="ORF">MA16_Dca009476</name>
</gene>
<reference evidence="1 2" key="1">
    <citation type="journal article" date="2016" name="Sci. Rep.">
        <title>The Dendrobium catenatum Lindl. genome sequence provides insights into polysaccharide synthase, floral development and adaptive evolution.</title>
        <authorList>
            <person name="Zhang G.Q."/>
            <person name="Xu Q."/>
            <person name="Bian C."/>
            <person name="Tsai W.C."/>
            <person name="Yeh C.M."/>
            <person name="Liu K.W."/>
            <person name="Yoshida K."/>
            <person name="Zhang L.S."/>
            <person name="Chang S.B."/>
            <person name="Chen F."/>
            <person name="Shi Y."/>
            <person name="Su Y.Y."/>
            <person name="Zhang Y.Q."/>
            <person name="Chen L.J."/>
            <person name="Yin Y."/>
            <person name="Lin M."/>
            <person name="Huang H."/>
            <person name="Deng H."/>
            <person name="Wang Z.W."/>
            <person name="Zhu S.L."/>
            <person name="Zhao X."/>
            <person name="Deng C."/>
            <person name="Niu S.C."/>
            <person name="Huang J."/>
            <person name="Wang M."/>
            <person name="Liu G.H."/>
            <person name="Yang H.J."/>
            <person name="Xiao X.J."/>
            <person name="Hsiao Y.Y."/>
            <person name="Wu W.L."/>
            <person name="Chen Y.Y."/>
            <person name="Mitsuda N."/>
            <person name="Ohme-Takagi M."/>
            <person name="Luo Y.B."/>
            <person name="Van de Peer Y."/>
            <person name="Liu Z.J."/>
        </authorList>
    </citation>
    <scope>NUCLEOTIDE SEQUENCE [LARGE SCALE GENOMIC DNA]</scope>
    <source>
        <tissue evidence="1">The whole plant</tissue>
    </source>
</reference>
<dbReference type="AlphaFoldDB" id="A0A2I0X502"/>
<proteinExistence type="predicted"/>
<evidence type="ECO:0000313" key="1">
    <source>
        <dbReference type="EMBL" id="PKU83004.1"/>
    </source>
</evidence>
<name>A0A2I0X502_9ASPA</name>
<accession>A0A2I0X502</accession>
<organism evidence="1 2">
    <name type="scientific">Dendrobium catenatum</name>
    <dbReference type="NCBI Taxonomy" id="906689"/>
    <lineage>
        <taxon>Eukaryota</taxon>
        <taxon>Viridiplantae</taxon>
        <taxon>Streptophyta</taxon>
        <taxon>Embryophyta</taxon>
        <taxon>Tracheophyta</taxon>
        <taxon>Spermatophyta</taxon>
        <taxon>Magnoliopsida</taxon>
        <taxon>Liliopsida</taxon>
        <taxon>Asparagales</taxon>
        <taxon>Orchidaceae</taxon>
        <taxon>Epidendroideae</taxon>
        <taxon>Malaxideae</taxon>
        <taxon>Dendrobiinae</taxon>
        <taxon>Dendrobium</taxon>
    </lineage>
</organism>
<dbReference type="EMBL" id="KZ502146">
    <property type="protein sequence ID" value="PKU83004.1"/>
    <property type="molecule type" value="Genomic_DNA"/>
</dbReference>
<reference evidence="1 2" key="2">
    <citation type="journal article" date="2017" name="Nature">
        <title>The Apostasia genome and the evolution of orchids.</title>
        <authorList>
            <person name="Zhang G.Q."/>
            <person name="Liu K.W."/>
            <person name="Li Z."/>
            <person name="Lohaus R."/>
            <person name="Hsiao Y.Y."/>
            <person name="Niu S.C."/>
            <person name="Wang J.Y."/>
            <person name="Lin Y.C."/>
            <person name="Xu Q."/>
            <person name="Chen L.J."/>
            <person name="Yoshida K."/>
            <person name="Fujiwara S."/>
            <person name="Wang Z.W."/>
            <person name="Zhang Y.Q."/>
            <person name="Mitsuda N."/>
            <person name="Wang M."/>
            <person name="Liu G.H."/>
            <person name="Pecoraro L."/>
            <person name="Huang H.X."/>
            <person name="Xiao X.J."/>
            <person name="Lin M."/>
            <person name="Wu X.Y."/>
            <person name="Wu W.L."/>
            <person name="Chen Y.Y."/>
            <person name="Chang S.B."/>
            <person name="Sakamoto S."/>
            <person name="Ohme-Takagi M."/>
            <person name="Yagi M."/>
            <person name="Zeng S.J."/>
            <person name="Shen C.Y."/>
            <person name="Yeh C.M."/>
            <person name="Luo Y.B."/>
            <person name="Tsai W.C."/>
            <person name="Van de Peer Y."/>
            <person name="Liu Z.J."/>
        </authorList>
    </citation>
    <scope>NUCLEOTIDE SEQUENCE [LARGE SCALE GENOMIC DNA]</scope>
    <source>
        <tissue evidence="1">The whole plant</tissue>
    </source>
</reference>
<sequence length="104" mass="11479">MNSSCDARILILGSFKSLSFHTSVKGSLLGVRKNIREVTKDHDVLNYDIQVGYTLDVGKIIHSSSTYIIRDATSMGLGYPSLIYALYVNAGMRGGPSEEEKFLF</sequence>
<keyword evidence="2" id="KW-1185">Reference proteome</keyword>